<dbReference type="GO" id="GO:0006412">
    <property type="term" value="P:translation"/>
    <property type="evidence" value="ECO:0007669"/>
    <property type="project" value="InterPro"/>
</dbReference>
<gene>
    <name evidence="6" type="ORF">FOL46_004554</name>
</gene>
<evidence type="ECO:0000256" key="2">
    <source>
        <dbReference type="ARBA" id="ARBA00022980"/>
    </source>
</evidence>
<reference evidence="6 7" key="1">
    <citation type="submission" date="2020-04" db="EMBL/GenBank/DDBJ databases">
        <title>Perkinsus olseni comparative genomics.</title>
        <authorList>
            <person name="Bogema D.R."/>
        </authorList>
    </citation>
    <scope>NUCLEOTIDE SEQUENCE [LARGE SCALE GENOMIC DNA]</scope>
    <source>
        <strain evidence="6">ATCC PRA-31</strain>
    </source>
</reference>
<dbReference type="PANTHER" id="PTHR11229">
    <property type="entry name" value="50S RIBOSOMAL PROTEIN L3"/>
    <property type="match status" value="1"/>
</dbReference>
<proteinExistence type="inferred from homology"/>
<dbReference type="SUPFAM" id="SSF48371">
    <property type="entry name" value="ARM repeat"/>
    <property type="match status" value="1"/>
</dbReference>
<dbReference type="EMBL" id="JABANN010000279">
    <property type="protein sequence ID" value="KAF4663784.1"/>
    <property type="molecule type" value="Genomic_DNA"/>
</dbReference>
<dbReference type="InterPro" id="IPR019927">
    <property type="entry name" value="Ribosomal_uL3_bac/org-type"/>
</dbReference>
<evidence type="ECO:0000256" key="1">
    <source>
        <dbReference type="ARBA" id="ARBA00006540"/>
    </source>
</evidence>
<dbReference type="Gene3D" id="1.25.10.10">
    <property type="entry name" value="Leucine-rich Repeat Variant"/>
    <property type="match status" value="1"/>
</dbReference>
<evidence type="ECO:0000313" key="6">
    <source>
        <dbReference type="EMBL" id="KAF4663784.1"/>
    </source>
</evidence>
<evidence type="ECO:0000256" key="4">
    <source>
        <dbReference type="ARBA" id="ARBA00035209"/>
    </source>
</evidence>
<dbReference type="InterPro" id="IPR016024">
    <property type="entry name" value="ARM-type_fold"/>
</dbReference>
<dbReference type="GO" id="GO:0003735">
    <property type="term" value="F:structural constituent of ribosome"/>
    <property type="evidence" value="ECO:0007669"/>
    <property type="project" value="InterPro"/>
</dbReference>
<dbReference type="InterPro" id="IPR011989">
    <property type="entry name" value="ARM-like"/>
</dbReference>
<dbReference type="InterPro" id="IPR000597">
    <property type="entry name" value="Ribosomal_uL3"/>
</dbReference>
<evidence type="ECO:0000313" key="7">
    <source>
        <dbReference type="Proteomes" id="UP000572268"/>
    </source>
</evidence>
<dbReference type="AlphaFoldDB" id="A0A7J6LX41"/>
<organism evidence="6 7">
    <name type="scientific">Perkinsus olseni</name>
    <name type="common">Perkinsus atlanticus</name>
    <dbReference type="NCBI Taxonomy" id="32597"/>
    <lineage>
        <taxon>Eukaryota</taxon>
        <taxon>Sar</taxon>
        <taxon>Alveolata</taxon>
        <taxon>Perkinsozoa</taxon>
        <taxon>Perkinsea</taxon>
        <taxon>Perkinsida</taxon>
        <taxon>Perkinsidae</taxon>
        <taxon>Perkinsus</taxon>
    </lineage>
</organism>
<name>A0A7J6LX41_PEROL</name>
<dbReference type="SUPFAM" id="SSF50447">
    <property type="entry name" value="Translation proteins"/>
    <property type="match status" value="1"/>
</dbReference>
<protein>
    <recommendedName>
        <fullName evidence="4">Large ribosomal subunit protein uL3m</fullName>
    </recommendedName>
</protein>
<dbReference type="PANTHER" id="PTHR11229:SF8">
    <property type="entry name" value="LARGE RIBOSOMAL SUBUNIT PROTEIN UL3M"/>
    <property type="match status" value="1"/>
</dbReference>
<dbReference type="Gene3D" id="2.40.30.10">
    <property type="entry name" value="Translation factors"/>
    <property type="match status" value="1"/>
</dbReference>
<dbReference type="InterPro" id="IPR009000">
    <property type="entry name" value="Transl_B-barrel_sf"/>
</dbReference>
<feature type="region of interest" description="Disordered" evidence="5">
    <location>
        <begin position="141"/>
        <end position="169"/>
    </location>
</feature>
<comment type="similarity">
    <text evidence="1">Belongs to the universal ribosomal protein uL3 family.</text>
</comment>
<dbReference type="GO" id="GO:0005762">
    <property type="term" value="C:mitochondrial large ribosomal subunit"/>
    <property type="evidence" value="ECO:0007669"/>
    <property type="project" value="TreeGrafter"/>
</dbReference>
<evidence type="ECO:0000256" key="3">
    <source>
        <dbReference type="ARBA" id="ARBA00023274"/>
    </source>
</evidence>
<comment type="caution">
    <text evidence="6">The sequence shown here is derived from an EMBL/GenBank/DDBJ whole genome shotgun (WGS) entry which is preliminary data.</text>
</comment>
<dbReference type="Proteomes" id="UP000572268">
    <property type="component" value="Unassembled WGS sequence"/>
</dbReference>
<accession>A0A7J6LX41</accession>
<sequence>MHGPLGRMGPEACSDSLQGYIALYCSPGVILIQVHNSHVMRQKTIARNGYEALQVGTGWRTLGLHERRRIGCCIRAGVEPKHHIEEFRVSSDCMLPVGHEFSVRHFVPGQRVFVSGWSRGKGWQGVVTRWRFAGQQVHKATGGMRMPGSISRGMSSSKVDKYKKQPGHMGPDPRVTNCTVFRIESTRNLIFLKGAVPGSAGHPIKIFDGRGITWYRNTYIKAPTPTFIPKPGLEYPVTVQMPATSEDPFLYPERPRYDPRNTLVFIVIMSYILKAVQDFVNANPVSCSSEKAHELLSQEGVNLGTIGNAVLQPGVTADEANAVVRCLEILFRHEDLAKSAVEEYSQLLQMAADGDQRFRELAADCFATAKSPMADPKVLLSLLKDKETGIAEKAARALECMGSRIEELLDAGLRDLAGPPTDGVILLRAQCVLIEIGKRDQKAFEIINKQGLYKKLLDAFFSDDLLLKLASAEVIQDLASFPGGRQVLVDCGTFKDFERELVDAFDDTVAIAVVAALSGLLQRAGPSDEANYLFRSRTAPLPHTIKEFLCSDNDTEVLNGLQAVMRTCRLKVAQDTLLTSPDVHAVLIGILRRSDENEIVKCACDCWSAIAYSKAMAYIPDTVYQAAVDQLQRRAAFPDARAHIWGLMGNLAKFDGKQAEKVFLAKGSYVVTTLQNFASELSYDARVGKLNFTRAILESVPGDRIELSVGGPCYYEMKEFANKGLSWAPLKQDQIAVGDNFDQ</sequence>
<dbReference type="Gene3D" id="3.30.160.810">
    <property type="match status" value="1"/>
</dbReference>
<keyword evidence="2" id="KW-0689">Ribosomal protein</keyword>
<evidence type="ECO:0000256" key="5">
    <source>
        <dbReference type="SAM" id="MobiDB-lite"/>
    </source>
</evidence>
<dbReference type="Pfam" id="PF00297">
    <property type="entry name" value="Ribosomal_L3"/>
    <property type="match status" value="1"/>
</dbReference>
<keyword evidence="3" id="KW-0687">Ribonucleoprotein</keyword>